<dbReference type="PANTHER" id="PTHR13510">
    <property type="entry name" value="FYVE-FINGER-CONTAINING RAB5 EFFECTOR PROTEIN RABENOSYN-5-RELATED"/>
    <property type="match status" value="1"/>
</dbReference>
<evidence type="ECO:0000256" key="4">
    <source>
        <dbReference type="ARBA" id="ARBA00022833"/>
    </source>
</evidence>
<proteinExistence type="predicted"/>
<feature type="compositionally biased region" description="Polar residues" evidence="7">
    <location>
        <begin position="16"/>
        <end position="25"/>
    </location>
</feature>
<evidence type="ECO:0000256" key="2">
    <source>
        <dbReference type="ARBA" id="ARBA00022763"/>
    </source>
</evidence>
<dbReference type="InterPro" id="IPR000306">
    <property type="entry name" value="Znf_FYVE"/>
</dbReference>
<feature type="compositionally biased region" description="Low complexity" evidence="7">
    <location>
        <begin position="33"/>
        <end position="52"/>
    </location>
</feature>
<dbReference type="PANTHER" id="PTHR13510:SF44">
    <property type="entry name" value="RABENOSYN-5"/>
    <property type="match status" value="1"/>
</dbReference>
<feature type="domain" description="FYVE-type" evidence="8">
    <location>
        <begin position="200"/>
        <end position="256"/>
    </location>
</feature>
<dbReference type="CDD" id="cd15737">
    <property type="entry name" value="FYVE2_Vac1p_like"/>
    <property type="match status" value="1"/>
</dbReference>
<dbReference type="EMBL" id="VCAU01000009">
    <property type="protein sequence ID" value="KAF9893173.1"/>
    <property type="molecule type" value="Genomic_DNA"/>
</dbReference>
<organism evidence="9 10">
    <name type="scientific">Aspergillus nanangensis</name>
    <dbReference type="NCBI Taxonomy" id="2582783"/>
    <lineage>
        <taxon>Eukaryota</taxon>
        <taxon>Fungi</taxon>
        <taxon>Dikarya</taxon>
        <taxon>Ascomycota</taxon>
        <taxon>Pezizomycotina</taxon>
        <taxon>Eurotiomycetes</taxon>
        <taxon>Eurotiomycetidae</taxon>
        <taxon>Eurotiales</taxon>
        <taxon>Aspergillaceae</taxon>
        <taxon>Aspergillus</taxon>
        <taxon>Aspergillus subgen. Circumdati</taxon>
    </lineage>
</organism>
<keyword evidence="4" id="KW-0862">Zinc</keyword>
<dbReference type="InterPro" id="IPR052727">
    <property type="entry name" value="Rab4/Rab5_effector"/>
</dbReference>
<evidence type="ECO:0000256" key="1">
    <source>
        <dbReference type="ARBA" id="ARBA00022723"/>
    </source>
</evidence>
<reference evidence="9" key="1">
    <citation type="journal article" date="2019" name="Beilstein J. Org. Chem.">
        <title>Nanangenines: drimane sesquiterpenoids as the dominant metabolite cohort of a novel Australian fungus, Aspergillus nanangensis.</title>
        <authorList>
            <person name="Lacey H.J."/>
            <person name="Gilchrist C.L.M."/>
            <person name="Crombie A."/>
            <person name="Kalaitzis J.A."/>
            <person name="Vuong D."/>
            <person name="Rutledge P.J."/>
            <person name="Turner P."/>
            <person name="Pitt J.I."/>
            <person name="Lacey E."/>
            <person name="Chooi Y.H."/>
            <person name="Piggott A.M."/>
        </authorList>
    </citation>
    <scope>NUCLEOTIDE SEQUENCE</scope>
    <source>
        <strain evidence="9">MST-FP2251</strain>
    </source>
</reference>
<keyword evidence="1" id="KW-0479">Metal-binding</keyword>
<protein>
    <submittedName>
        <fullName evidence="9">Carboxypeptidase Y-deficient</fullName>
    </submittedName>
</protein>
<dbReference type="PROSITE" id="PS00028">
    <property type="entry name" value="ZINC_FINGER_C2H2_1"/>
    <property type="match status" value="1"/>
</dbReference>
<keyword evidence="9" id="KW-0645">Protease</keyword>
<dbReference type="SMART" id="SM00064">
    <property type="entry name" value="FYVE"/>
    <property type="match status" value="2"/>
</dbReference>
<evidence type="ECO:0000256" key="5">
    <source>
        <dbReference type="ARBA" id="ARBA00023204"/>
    </source>
</evidence>
<feature type="compositionally biased region" description="Low complexity" evidence="7">
    <location>
        <begin position="545"/>
        <end position="559"/>
    </location>
</feature>
<evidence type="ECO:0000256" key="3">
    <source>
        <dbReference type="ARBA" id="ARBA00022771"/>
    </source>
</evidence>
<dbReference type="InterPro" id="IPR017455">
    <property type="entry name" value="Znf_FYVE-rel"/>
</dbReference>
<feature type="compositionally biased region" description="Pro residues" evidence="7">
    <location>
        <begin position="163"/>
        <end position="172"/>
    </location>
</feature>
<dbReference type="Proteomes" id="UP001194746">
    <property type="component" value="Unassembled WGS sequence"/>
</dbReference>
<dbReference type="Gene3D" id="3.30.40.10">
    <property type="entry name" value="Zinc/RING finger domain, C3HC4 (zinc finger)"/>
    <property type="match status" value="2"/>
</dbReference>
<evidence type="ECO:0000313" key="9">
    <source>
        <dbReference type="EMBL" id="KAF9893173.1"/>
    </source>
</evidence>
<dbReference type="InterPro" id="IPR036531">
    <property type="entry name" value="Rbsn_Rab-bd_sf"/>
</dbReference>
<feature type="region of interest" description="Disordered" evidence="7">
    <location>
        <begin position="537"/>
        <end position="568"/>
    </location>
</feature>
<dbReference type="SUPFAM" id="SSF57903">
    <property type="entry name" value="FYVE/PHD zinc finger"/>
    <property type="match status" value="2"/>
</dbReference>
<sequence length="674" mass="75175">MSRRTLGRGRVLGTPNALSGSVSSPQPKPPILSPSASTLSLSTQASASQFSSETQDLTSRISLDNADSSIRAPPAAAGAQLACPICSEEMVTLLQLNRHLDDAHQNLEDDRQDEVKDWFKIQMEKARRFQPLAVLNQKLKGLDVFESNDNLQAVAGTSRTPGPSHPVPPEQPRPIDPDDLITKEHWQPRGLYDACLEPSCGKRLNATNGCVHCRKCGKLFCEEHTMYQMKLSRSARHEPVRGLWYRVCETCYKSRDGYNDHNGLVHDRTEAFKAIRKPTVDKAFLEVSRLEKRLTRLTQLLASLPPEQVQSGANKLWSISWQSDQRKIMEQTIVSWQDDSSVARCPFCQQDFTSYTFRRHHCRTCGRVVCGDPATGCSSEVPLTITPLLQTSAEKGNTADVMNVDVRLCKECRATLFDRRDFDADITRNPPDVRAYGNLIQFERGIRLLMPKFQKLLTALQDPKRPPSSSQIAEASKVRKRLTDSFAKYDVAARRIRDLPTDSTAQKRLQTAIHQQASNFLHLHMLPLKTLPKILKHATPNGRQPSATSSPGSPSPSNGMPGGHRRQASSLASIRYNSITASDSNTSLASDTSSAISALETEEKSLRERLIVLEEQKFFVSEMIADANRRRKFDEVSSLAMNVEDLTREIDRVNGILDGLDFESAYINNHSAAT</sequence>
<evidence type="ECO:0000256" key="6">
    <source>
        <dbReference type="PROSITE-ProRule" id="PRU00091"/>
    </source>
</evidence>
<comment type="caution">
    <text evidence="9">The sequence shown here is derived from an EMBL/GenBank/DDBJ whole genome shotgun (WGS) entry which is preliminary data.</text>
</comment>
<accession>A0AAD4GZ04</accession>
<gene>
    <name evidence="9" type="primary">PEP7</name>
    <name evidence="9" type="ORF">FE257_012588</name>
</gene>
<evidence type="ECO:0000256" key="7">
    <source>
        <dbReference type="SAM" id="MobiDB-lite"/>
    </source>
</evidence>
<keyword evidence="5" id="KW-0234">DNA repair</keyword>
<dbReference type="InterPro" id="IPR021565">
    <property type="entry name" value="Rbsn_Rab-bd"/>
</dbReference>
<dbReference type="GO" id="GO:0003677">
    <property type="term" value="F:DNA binding"/>
    <property type="evidence" value="ECO:0007669"/>
    <property type="project" value="InterPro"/>
</dbReference>
<keyword evidence="9" id="KW-0378">Hydrolase</keyword>
<dbReference type="Pfam" id="PF11464">
    <property type="entry name" value="Rbsn"/>
    <property type="match status" value="1"/>
</dbReference>
<feature type="domain" description="FYVE-type" evidence="8">
    <location>
        <begin position="339"/>
        <end position="417"/>
    </location>
</feature>
<evidence type="ECO:0000313" key="10">
    <source>
        <dbReference type="Proteomes" id="UP001194746"/>
    </source>
</evidence>
<dbReference type="InterPro" id="IPR013083">
    <property type="entry name" value="Znf_RING/FYVE/PHD"/>
</dbReference>
<dbReference type="InterPro" id="IPR011011">
    <property type="entry name" value="Znf_FYVE_PHD"/>
</dbReference>
<keyword evidence="10" id="KW-1185">Reference proteome</keyword>
<dbReference type="InterPro" id="IPR013087">
    <property type="entry name" value="Znf_C2H2_type"/>
</dbReference>
<keyword evidence="3 6" id="KW-0863">Zinc-finger</keyword>
<dbReference type="GO" id="GO:0008270">
    <property type="term" value="F:zinc ion binding"/>
    <property type="evidence" value="ECO:0007669"/>
    <property type="project" value="UniProtKB-KW"/>
</dbReference>
<feature type="region of interest" description="Disordered" evidence="7">
    <location>
        <begin position="1"/>
        <end position="52"/>
    </location>
</feature>
<feature type="region of interest" description="Disordered" evidence="7">
    <location>
        <begin position="154"/>
        <end position="174"/>
    </location>
</feature>
<name>A0AAD4GZ04_ASPNN</name>
<keyword evidence="2" id="KW-0227">DNA damage</keyword>
<dbReference type="GO" id="GO:0004180">
    <property type="term" value="F:carboxypeptidase activity"/>
    <property type="evidence" value="ECO:0007669"/>
    <property type="project" value="UniProtKB-KW"/>
</dbReference>
<keyword evidence="9" id="KW-0121">Carboxypeptidase</keyword>
<dbReference type="AlphaFoldDB" id="A0AAD4GZ04"/>
<evidence type="ECO:0000259" key="8">
    <source>
        <dbReference type="PROSITE" id="PS50178"/>
    </source>
</evidence>
<dbReference type="CDD" id="cd15761">
    <property type="entry name" value="FYVE1_Vac1p_like"/>
    <property type="match status" value="1"/>
</dbReference>
<dbReference type="Pfam" id="PF01363">
    <property type="entry name" value="FYVE"/>
    <property type="match status" value="2"/>
</dbReference>
<dbReference type="InterPro" id="IPR006642">
    <property type="entry name" value="Rad18_UBZ4"/>
</dbReference>
<dbReference type="SMART" id="SM00734">
    <property type="entry name" value="ZnF_Rad18"/>
    <property type="match status" value="1"/>
</dbReference>
<dbReference type="SUPFAM" id="SSF140125">
    <property type="entry name" value="Rabenosyn-5 Rab-binding domain-like"/>
    <property type="match status" value="1"/>
</dbReference>
<dbReference type="PROSITE" id="PS50178">
    <property type="entry name" value="ZF_FYVE"/>
    <property type="match status" value="2"/>
</dbReference>
<reference evidence="9" key="2">
    <citation type="submission" date="2020-02" db="EMBL/GenBank/DDBJ databases">
        <authorList>
            <person name="Gilchrist C.L.M."/>
            <person name="Chooi Y.-H."/>
        </authorList>
    </citation>
    <scope>NUCLEOTIDE SEQUENCE</scope>
    <source>
        <strain evidence="9">MST-FP2251</strain>
    </source>
</reference>
<dbReference type="GO" id="GO:0006281">
    <property type="term" value="P:DNA repair"/>
    <property type="evidence" value="ECO:0007669"/>
    <property type="project" value="UniProtKB-KW"/>
</dbReference>